<dbReference type="PIRSF" id="PIRSF006648">
    <property type="entry name" value="DrrB"/>
    <property type="match status" value="1"/>
</dbReference>
<feature type="domain" description="ABC transmembrane type-2" evidence="6">
    <location>
        <begin position="28"/>
        <end position="260"/>
    </location>
</feature>
<dbReference type="Pfam" id="PF01061">
    <property type="entry name" value="ABC2_membrane"/>
    <property type="match status" value="1"/>
</dbReference>
<dbReference type="PANTHER" id="PTHR43229">
    <property type="entry name" value="NODULATION PROTEIN J"/>
    <property type="match status" value="1"/>
</dbReference>
<sequence length="270" mass="30662">MRTRILYATFKRNFIIQRRAYPLEFFIGKILSAFYTVLTAYFMYNLLFKGQLNDSFSEFTGTSDYMSYVILGGGIYLFVVGTFLNVSRSLITEMRTGTIDSLMIAPFDRVGYFFGNMLQQTFTTSMEFLLAIIISIPFGINLTGINIPATILAFLISLVAYFGMSLILAAGMLYFRDTYISQNTVFLAILLLCGITYPIEYLPQWVQYISHIIPVTTSLNMIRNSVILGMGIPEQLNNFGYLMILAILYSVIGFKLLKRIEKIALENNLA</sequence>
<name>A0A942UYY4_9FIRM</name>
<keyword evidence="4 5" id="KW-0472">Membrane</keyword>
<dbReference type="AlphaFoldDB" id="A0A942UYY4"/>
<gene>
    <name evidence="7" type="ORF">GOQ27_12935</name>
</gene>
<dbReference type="GO" id="GO:0140359">
    <property type="term" value="F:ABC-type transporter activity"/>
    <property type="evidence" value="ECO:0007669"/>
    <property type="project" value="InterPro"/>
</dbReference>
<evidence type="ECO:0000256" key="2">
    <source>
        <dbReference type="ARBA" id="ARBA00022692"/>
    </source>
</evidence>
<feature type="transmembrane region" description="Helical" evidence="5">
    <location>
        <begin position="151"/>
        <end position="175"/>
    </location>
</feature>
<dbReference type="InterPro" id="IPR047817">
    <property type="entry name" value="ABC2_TM_bact-type"/>
</dbReference>
<organism evidence="7 8">
    <name type="scientific">Anaeromonas frigoriresistens</name>
    <dbReference type="NCBI Taxonomy" id="2683708"/>
    <lineage>
        <taxon>Bacteria</taxon>
        <taxon>Bacillati</taxon>
        <taxon>Bacillota</taxon>
        <taxon>Tissierellia</taxon>
        <taxon>Tissierellales</taxon>
        <taxon>Thermohalobacteraceae</taxon>
        <taxon>Anaeromonas</taxon>
    </lineage>
</organism>
<evidence type="ECO:0000256" key="4">
    <source>
        <dbReference type="ARBA" id="ARBA00023136"/>
    </source>
</evidence>
<evidence type="ECO:0000259" key="6">
    <source>
        <dbReference type="PROSITE" id="PS51012"/>
    </source>
</evidence>
<reference evidence="7" key="1">
    <citation type="submission" date="2019-12" db="EMBL/GenBank/DDBJ databases">
        <title>Clostridiaceae gen. nov. sp. nov., isolated from sediment in Xinjiang, China.</title>
        <authorList>
            <person name="Zhang R."/>
        </authorList>
    </citation>
    <scope>NUCLEOTIDE SEQUENCE</scope>
    <source>
        <strain evidence="7">D2Q-11</strain>
    </source>
</reference>
<dbReference type="PROSITE" id="PS51012">
    <property type="entry name" value="ABC_TM2"/>
    <property type="match status" value="1"/>
</dbReference>
<dbReference type="Proteomes" id="UP000724672">
    <property type="component" value="Unassembled WGS sequence"/>
</dbReference>
<feature type="transmembrane region" description="Helical" evidence="5">
    <location>
        <begin position="128"/>
        <end position="145"/>
    </location>
</feature>
<dbReference type="EMBL" id="WSFT01000048">
    <property type="protein sequence ID" value="MBS4539374.1"/>
    <property type="molecule type" value="Genomic_DNA"/>
</dbReference>
<dbReference type="PRINTS" id="PR00164">
    <property type="entry name" value="ABC2TRNSPORT"/>
</dbReference>
<feature type="transmembrane region" description="Helical" evidence="5">
    <location>
        <begin position="182"/>
        <end position="199"/>
    </location>
</feature>
<feature type="transmembrane region" description="Helical" evidence="5">
    <location>
        <begin position="21"/>
        <end position="45"/>
    </location>
</feature>
<keyword evidence="8" id="KW-1185">Reference proteome</keyword>
<feature type="transmembrane region" description="Helical" evidence="5">
    <location>
        <begin position="65"/>
        <end position="86"/>
    </location>
</feature>
<proteinExistence type="inferred from homology"/>
<evidence type="ECO:0000313" key="8">
    <source>
        <dbReference type="Proteomes" id="UP000724672"/>
    </source>
</evidence>
<evidence type="ECO:0000256" key="1">
    <source>
        <dbReference type="ARBA" id="ARBA00004141"/>
    </source>
</evidence>
<feature type="transmembrane region" description="Helical" evidence="5">
    <location>
        <begin position="239"/>
        <end position="257"/>
    </location>
</feature>
<dbReference type="InterPro" id="IPR051784">
    <property type="entry name" value="Nod_factor_ABC_transporter"/>
</dbReference>
<keyword evidence="5" id="KW-0813">Transport</keyword>
<comment type="similarity">
    <text evidence="5">Belongs to the ABC-2 integral membrane protein family.</text>
</comment>
<dbReference type="InterPro" id="IPR013525">
    <property type="entry name" value="ABC2_TM"/>
</dbReference>
<protein>
    <recommendedName>
        <fullName evidence="5">Transport permease protein</fullName>
    </recommendedName>
</protein>
<dbReference type="PANTHER" id="PTHR43229:SF6">
    <property type="entry name" value="ABC-TYPE MULTIDRUG TRANSPORT SYSTEM, PERMEASE COMPONENT"/>
    <property type="match status" value="1"/>
</dbReference>
<keyword evidence="2 5" id="KW-0812">Transmembrane</keyword>
<comment type="subcellular location">
    <subcellularLocation>
        <location evidence="5">Cell membrane</location>
        <topology evidence="5">Multi-pass membrane protein</topology>
    </subcellularLocation>
    <subcellularLocation>
        <location evidence="1">Membrane</location>
        <topology evidence="1">Multi-pass membrane protein</topology>
    </subcellularLocation>
</comment>
<accession>A0A942UYY4</accession>
<dbReference type="GO" id="GO:0043190">
    <property type="term" value="C:ATP-binding cassette (ABC) transporter complex"/>
    <property type="evidence" value="ECO:0007669"/>
    <property type="project" value="InterPro"/>
</dbReference>
<evidence type="ECO:0000256" key="3">
    <source>
        <dbReference type="ARBA" id="ARBA00022989"/>
    </source>
</evidence>
<evidence type="ECO:0000313" key="7">
    <source>
        <dbReference type="EMBL" id="MBS4539374.1"/>
    </source>
</evidence>
<evidence type="ECO:0000256" key="5">
    <source>
        <dbReference type="RuleBase" id="RU361157"/>
    </source>
</evidence>
<comment type="caution">
    <text evidence="7">The sequence shown here is derived from an EMBL/GenBank/DDBJ whole genome shotgun (WGS) entry which is preliminary data.</text>
</comment>
<keyword evidence="5" id="KW-1003">Cell membrane</keyword>
<dbReference type="RefSeq" id="WP_203367298.1">
    <property type="nucleotide sequence ID" value="NZ_WSFT01000048.1"/>
</dbReference>
<keyword evidence="3 5" id="KW-1133">Transmembrane helix</keyword>
<dbReference type="InterPro" id="IPR000412">
    <property type="entry name" value="ABC_2_transport"/>
</dbReference>